<reference evidence="2" key="1">
    <citation type="journal article" date="2021" name="PeerJ">
        <title>Extensive microbial diversity within the chicken gut microbiome revealed by metagenomics and culture.</title>
        <authorList>
            <person name="Gilroy R."/>
            <person name="Ravi A."/>
            <person name="Getino M."/>
            <person name="Pursley I."/>
            <person name="Horton D.L."/>
            <person name="Alikhan N.F."/>
            <person name="Baker D."/>
            <person name="Gharbi K."/>
            <person name="Hall N."/>
            <person name="Watson M."/>
            <person name="Adriaenssens E.M."/>
            <person name="Foster-Nyarko E."/>
            <person name="Jarju S."/>
            <person name="Secka A."/>
            <person name="Antonio M."/>
            <person name="Oren A."/>
            <person name="Chaudhuri R.R."/>
            <person name="La Ragione R."/>
            <person name="Hildebrand F."/>
            <person name="Pallen M.J."/>
        </authorList>
    </citation>
    <scope>NUCLEOTIDE SEQUENCE</scope>
    <source>
        <strain evidence="2">CHK55-1828</strain>
    </source>
</reference>
<evidence type="ECO:0000313" key="3">
    <source>
        <dbReference type="Proteomes" id="UP000717835"/>
    </source>
</evidence>
<dbReference type="Pfam" id="PF01381">
    <property type="entry name" value="HTH_3"/>
    <property type="match status" value="1"/>
</dbReference>
<dbReference type="SUPFAM" id="SSF47413">
    <property type="entry name" value="lambda repressor-like DNA-binding domains"/>
    <property type="match status" value="1"/>
</dbReference>
<dbReference type="Gene3D" id="1.10.260.40">
    <property type="entry name" value="lambda repressor-like DNA-binding domains"/>
    <property type="match status" value="1"/>
</dbReference>
<name>A0A921HYZ1_9BACT</name>
<dbReference type="EMBL" id="DYVX01000065">
    <property type="protein sequence ID" value="HJF92331.1"/>
    <property type="molecule type" value="Genomic_DNA"/>
</dbReference>
<comment type="caution">
    <text evidence="2">The sequence shown here is derived from an EMBL/GenBank/DDBJ whole genome shotgun (WGS) entry which is preliminary data.</text>
</comment>
<reference evidence="2" key="2">
    <citation type="submission" date="2021-09" db="EMBL/GenBank/DDBJ databases">
        <authorList>
            <person name="Gilroy R."/>
        </authorList>
    </citation>
    <scope>NUCLEOTIDE SEQUENCE</scope>
    <source>
        <strain evidence="2">CHK55-1828</strain>
    </source>
</reference>
<evidence type="ECO:0000313" key="2">
    <source>
        <dbReference type="EMBL" id="HJF92331.1"/>
    </source>
</evidence>
<sequence>MIHLNEQKLACLHTADELLDGKYGKPGTESRNDFEEKARAHYFGVILRDRRKELKMTQSELAQRTGTARSYIARVEKGETDMQLSSFLKIARALNIEFKPTFL</sequence>
<accession>A0A921HYZ1</accession>
<dbReference type="SMART" id="SM00530">
    <property type="entry name" value="HTH_XRE"/>
    <property type="match status" value="1"/>
</dbReference>
<dbReference type="InterPro" id="IPR010982">
    <property type="entry name" value="Lambda_DNA-bd_dom_sf"/>
</dbReference>
<organism evidence="2 3">
    <name type="scientific">Mediterranea massiliensis</name>
    <dbReference type="NCBI Taxonomy" id="1841865"/>
    <lineage>
        <taxon>Bacteria</taxon>
        <taxon>Pseudomonadati</taxon>
        <taxon>Bacteroidota</taxon>
        <taxon>Bacteroidia</taxon>
        <taxon>Bacteroidales</taxon>
        <taxon>Bacteroidaceae</taxon>
        <taxon>Mediterranea</taxon>
    </lineage>
</organism>
<dbReference type="GO" id="GO:0003677">
    <property type="term" value="F:DNA binding"/>
    <property type="evidence" value="ECO:0007669"/>
    <property type="project" value="InterPro"/>
</dbReference>
<dbReference type="InterPro" id="IPR001387">
    <property type="entry name" value="Cro/C1-type_HTH"/>
</dbReference>
<protein>
    <submittedName>
        <fullName evidence="2">Helix-turn-helix domain-containing protein</fullName>
    </submittedName>
</protein>
<evidence type="ECO:0000259" key="1">
    <source>
        <dbReference type="PROSITE" id="PS50943"/>
    </source>
</evidence>
<dbReference type="PROSITE" id="PS50943">
    <property type="entry name" value="HTH_CROC1"/>
    <property type="match status" value="1"/>
</dbReference>
<proteinExistence type="predicted"/>
<dbReference type="Proteomes" id="UP000717835">
    <property type="component" value="Unassembled WGS sequence"/>
</dbReference>
<feature type="domain" description="HTH cro/C1-type" evidence="1">
    <location>
        <begin position="47"/>
        <end position="103"/>
    </location>
</feature>
<dbReference type="RefSeq" id="WP_022021418.1">
    <property type="nucleotide sequence ID" value="NZ_CALUIP010000050.1"/>
</dbReference>
<dbReference type="AlphaFoldDB" id="A0A921HYZ1"/>
<dbReference type="CDD" id="cd00093">
    <property type="entry name" value="HTH_XRE"/>
    <property type="match status" value="1"/>
</dbReference>
<gene>
    <name evidence="2" type="ORF">K8W02_08110</name>
</gene>